<dbReference type="PROSITE" id="PS00678">
    <property type="entry name" value="WD_REPEATS_1"/>
    <property type="match status" value="4"/>
</dbReference>
<dbReference type="eggNOG" id="KOG4155">
    <property type="taxonomic scope" value="Eukaryota"/>
</dbReference>
<dbReference type="InterPro" id="IPR036322">
    <property type="entry name" value="WD40_repeat_dom_sf"/>
</dbReference>
<dbReference type="Proteomes" id="UP000009328">
    <property type="component" value="Unassembled WGS sequence"/>
</dbReference>
<feature type="repeat" description="WD" evidence="3">
    <location>
        <begin position="398"/>
        <end position="439"/>
    </location>
</feature>
<dbReference type="PROSITE" id="PS50294">
    <property type="entry name" value="WD_REPEATS_REGION"/>
    <property type="match status" value="4"/>
</dbReference>
<dbReference type="SMART" id="SM00320">
    <property type="entry name" value="WD40"/>
    <property type="match status" value="6"/>
</dbReference>
<dbReference type="InterPro" id="IPR019775">
    <property type="entry name" value="WD40_repeat_CS"/>
</dbReference>
<feature type="compositionally biased region" description="Acidic residues" evidence="5">
    <location>
        <begin position="327"/>
        <end position="341"/>
    </location>
</feature>
<dbReference type="PANTHER" id="PTHR22847">
    <property type="entry name" value="WD40 REPEAT PROTEIN"/>
    <property type="match status" value="1"/>
</dbReference>
<name>K0KEL3_WICCF</name>
<dbReference type="InterPro" id="IPR001680">
    <property type="entry name" value="WD40_rpt"/>
</dbReference>
<keyword evidence="1 3" id="KW-0853">WD repeat</keyword>
<feature type="repeat" description="WD" evidence="3">
    <location>
        <begin position="573"/>
        <end position="595"/>
    </location>
</feature>
<sequence length="708" mass="79849">MSSSNTSSGSNGTDLYSTTTRFSQAVTATASALIHPHEGSSHNDALLSNSSYKKAMREALNNNNTSFALSRRRNNHGKKVDLYGSRYATSTEYFRNAFSSSKTAYKVLTHIPDDLLDEIPDTKPQKDAYSLFQGFNAALPEINEEISQFQITNGEGTNNDDSSKEFLKKLTEKAAKDQEKEDEDDYNFKLPNGINKTKISNSYSTNKLQNYKNQLIENLESLEIRKNLAASEIIELDNKISKLQSLRKIVFKRVAKIEQNELFLESHTQDIDDRIQMIKDYNMEQPDEDELEEEQVTKEDKSSTFINGHTKKKSTPSSRKISKNEENDINNDQNDEIDDEYGEINDETFKEGKPLMSQSIYGKLQEKPPKFKKKNHKNRKTMPTLQQYYEPGTKIKSIQAHEESINCFDFDIPFGTMVSASLDNTVKVWDLSKGKSLGLLEGHIAPVSSIQMDDSLVVTGSLDATLKLWDLGKLNHDFETIQEEGDEDDGPCIYSFESHIEEITALSFHNYTLVSGSQDRTLRQWDLTTGHCLQTIDVLWASQINQTTNVEQSVVVDRVNPFIGCLQTYDAALATGTSDGLVRLWDLRSGEVVRSLVGHTAPVTCLQFDDKYLATGSLDRSIRIWDLRTGGIHDAFAYESPITSLQFDSRRIVSSNNESSVKIYDRIDEKHSSCGGEDPDSATVNYVRYKEGYMVEGRTDGKITAWAV</sequence>
<dbReference type="EMBL" id="CAIF01000017">
    <property type="protein sequence ID" value="CCH41356.1"/>
    <property type="molecule type" value="Genomic_DNA"/>
</dbReference>
<dbReference type="InterPro" id="IPR020472">
    <property type="entry name" value="WD40_PAC1"/>
</dbReference>
<dbReference type="Gene3D" id="6.10.280.220">
    <property type="match status" value="1"/>
</dbReference>
<evidence type="ECO:0000256" key="2">
    <source>
        <dbReference type="ARBA" id="ARBA00022737"/>
    </source>
</evidence>
<dbReference type="AlphaFoldDB" id="K0KEL3"/>
<accession>K0KEL3</accession>
<reference evidence="6 7" key="1">
    <citation type="journal article" date="2012" name="Eukaryot. Cell">
        <title>Draft genome sequence of Wickerhamomyces ciferrii NRRL Y-1031 F-60-10.</title>
        <authorList>
            <person name="Schneider J."/>
            <person name="Andrea H."/>
            <person name="Blom J."/>
            <person name="Jaenicke S."/>
            <person name="Ruckert C."/>
            <person name="Schorsch C."/>
            <person name="Szczepanowski R."/>
            <person name="Farwick M."/>
            <person name="Goesmann A."/>
            <person name="Puhler A."/>
            <person name="Schaffer S."/>
            <person name="Tauch A."/>
            <person name="Kohler T."/>
            <person name="Brinkrolf K."/>
        </authorList>
    </citation>
    <scope>NUCLEOTIDE SEQUENCE [LARGE SCALE GENOMIC DNA]</scope>
    <source>
        <strain evidence="7">ATCC 14091 / BCRC 22168 / CBS 111 / JCM 3599 / NBRC 0793 / NRRL Y-1031 F-60-10</strain>
    </source>
</reference>
<feature type="repeat" description="WD" evidence="3">
    <location>
        <begin position="596"/>
        <end position="630"/>
    </location>
</feature>
<evidence type="ECO:0000256" key="5">
    <source>
        <dbReference type="SAM" id="MobiDB-lite"/>
    </source>
</evidence>
<keyword evidence="2" id="KW-0677">Repeat</keyword>
<dbReference type="STRING" id="1206466.K0KEL3"/>
<evidence type="ECO:0000256" key="1">
    <source>
        <dbReference type="ARBA" id="ARBA00022574"/>
    </source>
</evidence>
<feature type="compositionally biased region" description="Acidic residues" evidence="5">
    <location>
        <begin position="285"/>
        <end position="294"/>
    </location>
</feature>
<feature type="repeat" description="WD" evidence="3">
    <location>
        <begin position="496"/>
        <end position="535"/>
    </location>
</feature>
<keyword evidence="7" id="KW-1185">Reference proteome</keyword>
<dbReference type="HOGENOM" id="CLU_012350_1_1_1"/>
<dbReference type="GO" id="GO:1990234">
    <property type="term" value="C:transferase complex"/>
    <property type="evidence" value="ECO:0007669"/>
    <property type="project" value="UniProtKB-ARBA"/>
</dbReference>
<dbReference type="Gene3D" id="2.130.10.10">
    <property type="entry name" value="YVTN repeat-like/Quinoprotein amine dehydrogenase"/>
    <property type="match status" value="2"/>
</dbReference>
<proteinExistence type="predicted"/>
<dbReference type="CDD" id="cd22881">
    <property type="entry name" value="Mdv1_N"/>
    <property type="match status" value="1"/>
</dbReference>
<dbReference type="SUPFAM" id="SSF50978">
    <property type="entry name" value="WD40 repeat-like"/>
    <property type="match status" value="1"/>
</dbReference>
<dbReference type="Pfam" id="PF00400">
    <property type="entry name" value="WD40"/>
    <property type="match status" value="4"/>
</dbReference>
<dbReference type="PROSITE" id="PS50082">
    <property type="entry name" value="WD_REPEATS_2"/>
    <property type="match status" value="5"/>
</dbReference>
<feature type="region of interest" description="Disordered" evidence="5">
    <location>
        <begin position="285"/>
        <end position="341"/>
    </location>
</feature>
<dbReference type="CDD" id="cd00200">
    <property type="entry name" value="WD40"/>
    <property type="match status" value="1"/>
</dbReference>
<gene>
    <name evidence="6" type="ORF">BN7_895</name>
</gene>
<dbReference type="FunCoup" id="K0KEL3">
    <property type="interactions" value="59"/>
</dbReference>
<dbReference type="PRINTS" id="PR00320">
    <property type="entry name" value="GPROTEINBRPT"/>
</dbReference>
<feature type="coiled-coil region" evidence="4">
    <location>
        <begin position="205"/>
        <end position="239"/>
    </location>
</feature>
<comment type="caution">
    <text evidence="6">The sequence shown here is derived from an EMBL/GenBank/DDBJ whole genome shotgun (WGS) entry which is preliminary data.</text>
</comment>
<feature type="repeat" description="WD" evidence="3">
    <location>
        <begin position="440"/>
        <end position="471"/>
    </location>
</feature>
<evidence type="ECO:0000256" key="4">
    <source>
        <dbReference type="SAM" id="Coils"/>
    </source>
</evidence>
<evidence type="ECO:0000313" key="6">
    <source>
        <dbReference type="EMBL" id="CCH41356.1"/>
    </source>
</evidence>
<dbReference type="PANTHER" id="PTHR22847:SF637">
    <property type="entry name" value="WD REPEAT DOMAIN 5B"/>
    <property type="match status" value="1"/>
</dbReference>
<dbReference type="InParanoid" id="K0KEL3"/>
<evidence type="ECO:0000256" key="3">
    <source>
        <dbReference type="PROSITE-ProRule" id="PRU00221"/>
    </source>
</evidence>
<keyword evidence="4" id="KW-0175">Coiled coil</keyword>
<organism evidence="6 7">
    <name type="scientific">Wickerhamomyces ciferrii (strain ATCC 14091 / BCRC 22168 / CBS 111 / JCM 3599 / NBRC 0793 / NRRL Y-1031 F-60-10)</name>
    <name type="common">Yeast</name>
    <name type="synonym">Pichia ciferrii</name>
    <dbReference type="NCBI Taxonomy" id="1206466"/>
    <lineage>
        <taxon>Eukaryota</taxon>
        <taxon>Fungi</taxon>
        <taxon>Dikarya</taxon>
        <taxon>Ascomycota</taxon>
        <taxon>Saccharomycotina</taxon>
        <taxon>Saccharomycetes</taxon>
        <taxon>Phaffomycetales</taxon>
        <taxon>Wickerhamomycetaceae</taxon>
        <taxon>Wickerhamomyces</taxon>
    </lineage>
</organism>
<evidence type="ECO:0000313" key="7">
    <source>
        <dbReference type="Proteomes" id="UP000009328"/>
    </source>
</evidence>
<protein>
    <submittedName>
        <fullName evidence="6">Mitochondrial division protein 1</fullName>
    </submittedName>
</protein>
<dbReference type="InterPro" id="IPR015943">
    <property type="entry name" value="WD40/YVTN_repeat-like_dom_sf"/>
</dbReference>